<organism evidence="1 2">
    <name type="scientific">Ixodes persulcatus</name>
    <name type="common">Taiga tick</name>
    <dbReference type="NCBI Taxonomy" id="34615"/>
    <lineage>
        <taxon>Eukaryota</taxon>
        <taxon>Metazoa</taxon>
        <taxon>Ecdysozoa</taxon>
        <taxon>Arthropoda</taxon>
        <taxon>Chelicerata</taxon>
        <taxon>Arachnida</taxon>
        <taxon>Acari</taxon>
        <taxon>Parasitiformes</taxon>
        <taxon>Ixodida</taxon>
        <taxon>Ixodoidea</taxon>
        <taxon>Ixodidae</taxon>
        <taxon>Ixodinae</taxon>
        <taxon>Ixodes</taxon>
    </lineage>
</organism>
<name>A0AC60QJJ6_IXOPE</name>
<dbReference type="Proteomes" id="UP000805193">
    <property type="component" value="Unassembled WGS sequence"/>
</dbReference>
<dbReference type="EMBL" id="JABSTQ010009081">
    <property type="protein sequence ID" value="KAG0433143.1"/>
    <property type="molecule type" value="Genomic_DNA"/>
</dbReference>
<protein>
    <submittedName>
        <fullName evidence="1">Uncharacterized protein</fullName>
    </submittedName>
</protein>
<evidence type="ECO:0000313" key="1">
    <source>
        <dbReference type="EMBL" id="KAG0433143.1"/>
    </source>
</evidence>
<gene>
    <name evidence="1" type="ORF">HPB47_020196</name>
</gene>
<keyword evidence="2" id="KW-1185">Reference proteome</keyword>
<comment type="caution">
    <text evidence="1">The sequence shown here is derived from an EMBL/GenBank/DDBJ whole genome shotgun (WGS) entry which is preliminary data.</text>
</comment>
<sequence length="408" mass="45721">MREALPVSDFEWMTKDEIACLNIDDVPDDAPTGYILEVYCATNLPRRNRFSLNMTRYWDHCGDLSIFENLLLKDGAVSNLGAMDGIDMWQYLTVGFGSPRKEVLLTIDLRDNLAALRYNNYKLVVGEGFDEELDGRYSVPGGLHPTNDVPQLRKDSRVARVLKVFYRKQNRNWYPLEWSKNPVVDCRERWLTSNFVARKPPYLFDHARDPCELYNLAGSKRIKAYAKYLGCNKQLEMCSPSATFLDLTGGGWLVGRVEIFALSAGDFARNPGLRDALIAKMATPGGHPLAALLRHPGFGDLLVLIFCLRDLSLPHVVDIKFLYEADFLTSYIRDMGCILVDQQSIVGNPPWAAKPPLVTAAAHAQHRPVPDGPSSTSGKSVPRLPRGLLPRTSTKMSQMTSDEAIITE</sequence>
<reference evidence="1 2" key="1">
    <citation type="journal article" date="2020" name="Cell">
        <title>Large-Scale Comparative Analyses of Tick Genomes Elucidate Their Genetic Diversity and Vector Capacities.</title>
        <authorList>
            <consortium name="Tick Genome and Microbiome Consortium (TIGMIC)"/>
            <person name="Jia N."/>
            <person name="Wang J."/>
            <person name="Shi W."/>
            <person name="Du L."/>
            <person name="Sun Y."/>
            <person name="Zhan W."/>
            <person name="Jiang J.F."/>
            <person name="Wang Q."/>
            <person name="Zhang B."/>
            <person name="Ji P."/>
            <person name="Bell-Sakyi L."/>
            <person name="Cui X.M."/>
            <person name="Yuan T.T."/>
            <person name="Jiang B.G."/>
            <person name="Yang W.F."/>
            <person name="Lam T.T."/>
            <person name="Chang Q.C."/>
            <person name="Ding S.J."/>
            <person name="Wang X.J."/>
            <person name="Zhu J.G."/>
            <person name="Ruan X.D."/>
            <person name="Zhao L."/>
            <person name="Wei J.T."/>
            <person name="Ye R.Z."/>
            <person name="Que T.C."/>
            <person name="Du C.H."/>
            <person name="Zhou Y.H."/>
            <person name="Cheng J.X."/>
            <person name="Dai P.F."/>
            <person name="Guo W.B."/>
            <person name="Han X.H."/>
            <person name="Huang E.J."/>
            <person name="Li L.F."/>
            <person name="Wei W."/>
            <person name="Gao Y.C."/>
            <person name="Liu J.Z."/>
            <person name="Shao H.Z."/>
            <person name="Wang X."/>
            <person name="Wang C.C."/>
            <person name="Yang T.C."/>
            <person name="Huo Q.B."/>
            <person name="Li W."/>
            <person name="Chen H.Y."/>
            <person name="Chen S.E."/>
            <person name="Zhou L.G."/>
            <person name="Ni X.B."/>
            <person name="Tian J.H."/>
            <person name="Sheng Y."/>
            <person name="Liu T."/>
            <person name="Pan Y.S."/>
            <person name="Xia L.Y."/>
            <person name="Li J."/>
            <person name="Zhao F."/>
            <person name="Cao W.C."/>
        </authorList>
    </citation>
    <scope>NUCLEOTIDE SEQUENCE [LARGE SCALE GENOMIC DNA]</scope>
    <source>
        <strain evidence="1">Iper-2018</strain>
    </source>
</reference>
<proteinExistence type="predicted"/>
<accession>A0AC60QJJ6</accession>
<evidence type="ECO:0000313" key="2">
    <source>
        <dbReference type="Proteomes" id="UP000805193"/>
    </source>
</evidence>